<dbReference type="InterPro" id="IPR038222">
    <property type="entry name" value="DHHA2_dom_sf"/>
</dbReference>
<dbReference type="Gene3D" id="3.10.310.20">
    <property type="entry name" value="DHHA2 domain"/>
    <property type="match status" value="1"/>
</dbReference>
<organism evidence="2 3">
    <name type="scientific">Candidatus Faecenecus gallistercoris</name>
    <dbReference type="NCBI Taxonomy" id="2840793"/>
    <lineage>
        <taxon>Bacteria</taxon>
        <taxon>Bacillati</taxon>
        <taxon>Bacillota</taxon>
        <taxon>Bacillota incertae sedis</taxon>
        <taxon>Candidatus Faecenecus</taxon>
    </lineage>
</organism>
<protein>
    <submittedName>
        <fullName evidence="2">DHH family phosphoesterase</fullName>
    </submittedName>
</protein>
<comment type="caution">
    <text evidence="2">The sequence shown here is derived from an EMBL/GenBank/DDBJ whole genome shotgun (WGS) entry which is preliminary data.</text>
</comment>
<sequence>MFDYIILGHENPDVDSIVSGYLLEKVMTRSGYSAKFIIPDQKLDEESVAICNRYGLDVTTYQGNLPTNPKQKYILVDHHERHVNGPIVAIIDHHPTIQKIDVPYYCNEPSSATACLIVKGHEERFCKEDIQLAILATLVDTASFHSVKTQQADVEWANQMVSHYHLPYEQLYHEGLCLTKIDSLQSALLHGLKEYHFHGKTVLSSYVQVLNKEEIQEKIPDLLNLAQTYVKERDVSLFAFLLHDMTAFQSSVYYVTSDKVTAKDFDHYVSRGNEIIPMIEKKIYQKK</sequence>
<dbReference type="EMBL" id="DVFU01000113">
    <property type="protein sequence ID" value="HIQ65242.1"/>
    <property type="molecule type" value="Genomic_DNA"/>
</dbReference>
<accession>A0A9D1CKZ5</accession>
<proteinExistence type="predicted"/>
<reference evidence="2" key="2">
    <citation type="journal article" date="2021" name="PeerJ">
        <title>Extensive microbial diversity within the chicken gut microbiome revealed by metagenomics and culture.</title>
        <authorList>
            <person name="Gilroy R."/>
            <person name="Ravi A."/>
            <person name="Getino M."/>
            <person name="Pursley I."/>
            <person name="Horton D.L."/>
            <person name="Alikhan N.F."/>
            <person name="Baker D."/>
            <person name="Gharbi K."/>
            <person name="Hall N."/>
            <person name="Watson M."/>
            <person name="Adriaenssens E.M."/>
            <person name="Foster-Nyarko E."/>
            <person name="Jarju S."/>
            <person name="Secka A."/>
            <person name="Antonio M."/>
            <person name="Oren A."/>
            <person name="Chaudhuri R.R."/>
            <person name="La Ragione R."/>
            <person name="Hildebrand F."/>
            <person name="Pallen M.J."/>
        </authorList>
    </citation>
    <scope>NUCLEOTIDE SEQUENCE</scope>
    <source>
        <strain evidence="2">CHK165-10780</strain>
    </source>
</reference>
<dbReference type="PANTHER" id="PTHR47618">
    <property type="entry name" value="BIFUNCTIONAL OLIGORIBONUCLEASE AND PAP PHOSPHATASE NRNA"/>
    <property type="match status" value="1"/>
</dbReference>
<dbReference type="InterPro" id="IPR001667">
    <property type="entry name" value="DDH_dom"/>
</dbReference>
<name>A0A9D1CKZ5_9FIRM</name>
<evidence type="ECO:0000313" key="2">
    <source>
        <dbReference type="EMBL" id="HIQ65242.1"/>
    </source>
</evidence>
<dbReference type="Proteomes" id="UP000886725">
    <property type="component" value="Unassembled WGS sequence"/>
</dbReference>
<dbReference type="Pfam" id="PF01368">
    <property type="entry name" value="DHH"/>
    <property type="match status" value="1"/>
</dbReference>
<evidence type="ECO:0000259" key="1">
    <source>
        <dbReference type="Pfam" id="PF01368"/>
    </source>
</evidence>
<dbReference type="SUPFAM" id="SSF64182">
    <property type="entry name" value="DHH phosphoesterases"/>
    <property type="match status" value="1"/>
</dbReference>
<dbReference type="AlphaFoldDB" id="A0A9D1CKZ5"/>
<gene>
    <name evidence="2" type="ORF">IAC85_05850</name>
</gene>
<evidence type="ECO:0000313" key="3">
    <source>
        <dbReference type="Proteomes" id="UP000886725"/>
    </source>
</evidence>
<feature type="domain" description="DDH" evidence="1">
    <location>
        <begin position="5"/>
        <end position="126"/>
    </location>
</feature>
<dbReference type="PANTHER" id="PTHR47618:SF1">
    <property type="entry name" value="BIFUNCTIONAL OLIGORIBONUCLEASE AND PAP PHOSPHATASE NRNA"/>
    <property type="match status" value="1"/>
</dbReference>
<dbReference type="Gene3D" id="3.90.1640.10">
    <property type="entry name" value="inorganic pyrophosphatase (n-terminal core)"/>
    <property type="match status" value="1"/>
</dbReference>
<dbReference type="InterPro" id="IPR051319">
    <property type="entry name" value="Oligoribo/pAp-PDE_c-di-AMP_PDE"/>
</dbReference>
<reference evidence="2" key="1">
    <citation type="submission" date="2020-10" db="EMBL/GenBank/DDBJ databases">
        <authorList>
            <person name="Gilroy R."/>
        </authorList>
    </citation>
    <scope>NUCLEOTIDE SEQUENCE</scope>
    <source>
        <strain evidence="2">CHK165-10780</strain>
    </source>
</reference>
<dbReference type="InterPro" id="IPR038763">
    <property type="entry name" value="DHH_sf"/>
</dbReference>